<dbReference type="AlphaFoldDB" id="A0AAE1AEZ6"/>
<name>A0AAE1AEZ6_9GAST</name>
<keyword evidence="3" id="KW-1185">Reference proteome</keyword>
<evidence type="ECO:0000256" key="1">
    <source>
        <dbReference type="SAM" id="MobiDB-lite"/>
    </source>
</evidence>
<comment type="caution">
    <text evidence="2">The sequence shown here is derived from an EMBL/GenBank/DDBJ whole genome shotgun (WGS) entry which is preliminary data.</text>
</comment>
<feature type="region of interest" description="Disordered" evidence="1">
    <location>
        <begin position="265"/>
        <end position="288"/>
    </location>
</feature>
<feature type="region of interest" description="Disordered" evidence="1">
    <location>
        <begin position="21"/>
        <end position="42"/>
    </location>
</feature>
<evidence type="ECO:0000313" key="2">
    <source>
        <dbReference type="EMBL" id="KAK3785457.1"/>
    </source>
</evidence>
<proteinExistence type="predicted"/>
<gene>
    <name evidence="2" type="ORF">RRG08_048593</name>
</gene>
<feature type="compositionally biased region" description="Polar residues" evidence="1">
    <location>
        <begin position="268"/>
        <end position="281"/>
    </location>
</feature>
<sequence length="288" mass="33028">MGYERISYLVRWLRESWTSGERGQSKGEIEEQENTPASGDTILSSTIPEFRILHSHRSVSQEGVITVAENPNRFGNQKFKQSRRMWVNGQRLQGFLDQGSQLKTDTDGYEGLMLKCLTLRSVLQNNVLPWQPSRPPFPNRYEQGWAPSPKPLVSAARETLVRVLLPSHVISDRTLQDGSDIYLEACVIDVQAVCSSPPRGWRARYPTAKCREFRPRLGQNDTGMSSRLCTAYFTKKINDVNERYPMKKKPEKLIHRRRPGQLWVRMPGQSNSSPSSILFRNSTDDHYC</sequence>
<dbReference type="Proteomes" id="UP001283361">
    <property type="component" value="Unassembled WGS sequence"/>
</dbReference>
<accession>A0AAE1AEZ6</accession>
<protein>
    <submittedName>
        <fullName evidence="2">Uncharacterized protein</fullName>
    </submittedName>
</protein>
<organism evidence="2 3">
    <name type="scientific">Elysia crispata</name>
    <name type="common">lettuce slug</name>
    <dbReference type="NCBI Taxonomy" id="231223"/>
    <lineage>
        <taxon>Eukaryota</taxon>
        <taxon>Metazoa</taxon>
        <taxon>Spiralia</taxon>
        <taxon>Lophotrochozoa</taxon>
        <taxon>Mollusca</taxon>
        <taxon>Gastropoda</taxon>
        <taxon>Heterobranchia</taxon>
        <taxon>Euthyneura</taxon>
        <taxon>Panpulmonata</taxon>
        <taxon>Sacoglossa</taxon>
        <taxon>Placobranchoidea</taxon>
        <taxon>Plakobranchidae</taxon>
        <taxon>Elysia</taxon>
    </lineage>
</organism>
<reference evidence="2" key="1">
    <citation type="journal article" date="2023" name="G3 (Bethesda)">
        <title>A reference genome for the long-term kleptoplast-retaining sea slug Elysia crispata morphotype clarki.</title>
        <authorList>
            <person name="Eastman K.E."/>
            <person name="Pendleton A.L."/>
            <person name="Shaikh M.A."/>
            <person name="Suttiyut T."/>
            <person name="Ogas R."/>
            <person name="Tomko P."/>
            <person name="Gavelis G."/>
            <person name="Widhalm J.R."/>
            <person name="Wisecaver J.H."/>
        </authorList>
    </citation>
    <scope>NUCLEOTIDE SEQUENCE</scope>
    <source>
        <strain evidence="2">ECLA1</strain>
    </source>
</reference>
<dbReference type="EMBL" id="JAWDGP010002127">
    <property type="protein sequence ID" value="KAK3785457.1"/>
    <property type="molecule type" value="Genomic_DNA"/>
</dbReference>
<evidence type="ECO:0000313" key="3">
    <source>
        <dbReference type="Proteomes" id="UP001283361"/>
    </source>
</evidence>